<evidence type="ECO:0000313" key="1">
    <source>
        <dbReference type="EMBL" id="RML24349.1"/>
    </source>
</evidence>
<accession>A0A3M2UBM6</accession>
<reference evidence="1 2" key="1">
    <citation type="submission" date="2018-08" db="EMBL/GenBank/DDBJ databases">
        <title>Recombination of ecologically and evolutionarily significant loci maintains genetic cohesion in the Pseudomonas syringae species complex.</title>
        <authorList>
            <person name="Dillon M."/>
            <person name="Thakur S."/>
            <person name="Almeida R.N.D."/>
            <person name="Weir B.S."/>
            <person name="Guttman D.S."/>
        </authorList>
    </citation>
    <scope>NUCLEOTIDE SEQUENCE [LARGE SCALE GENOMIC DNA]</scope>
    <source>
        <strain evidence="1 2">88_10</strain>
    </source>
</reference>
<evidence type="ECO:0000313" key="2">
    <source>
        <dbReference type="Proteomes" id="UP000282378"/>
    </source>
</evidence>
<dbReference type="AlphaFoldDB" id="A0A3M2UBM6"/>
<comment type="caution">
    <text evidence="1">The sequence shown here is derived from an EMBL/GenBank/DDBJ whole genome shotgun (WGS) entry which is preliminary data.</text>
</comment>
<dbReference type="Proteomes" id="UP000282378">
    <property type="component" value="Unassembled WGS sequence"/>
</dbReference>
<dbReference type="EMBL" id="RBNL01004778">
    <property type="protein sequence ID" value="RML24349.1"/>
    <property type="molecule type" value="Genomic_DNA"/>
</dbReference>
<protein>
    <submittedName>
        <fullName evidence="1">Uncharacterized protein</fullName>
    </submittedName>
</protein>
<gene>
    <name evidence="1" type="ORF">APX70_200478</name>
</gene>
<name>A0A3M2UBM6_PSEYM</name>
<sequence length="45" mass="5079">MLSASRKAAGRVRCFITVSPDGFLITELSDVFAVRKFRIHRAQVQ</sequence>
<proteinExistence type="predicted"/>
<organism evidence="1 2">
    <name type="scientific">Pseudomonas syringae pv. maculicola</name>
    <dbReference type="NCBI Taxonomy" id="59511"/>
    <lineage>
        <taxon>Bacteria</taxon>
        <taxon>Pseudomonadati</taxon>
        <taxon>Pseudomonadota</taxon>
        <taxon>Gammaproteobacteria</taxon>
        <taxon>Pseudomonadales</taxon>
        <taxon>Pseudomonadaceae</taxon>
        <taxon>Pseudomonas</taxon>
    </lineage>
</organism>